<dbReference type="Pfam" id="PF04364">
    <property type="entry name" value="DNA_pol3_chi"/>
    <property type="match status" value="1"/>
</dbReference>
<dbReference type="InterPro" id="IPR007459">
    <property type="entry name" value="DNA_pol3_chi"/>
</dbReference>
<dbReference type="Proteomes" id="UP000414233">
    <property type="component" value="Unassembled WGS sequence"/>
</dbReference>
<evidence type="ECO:0000313" key="2">
    <source>
        <dbReference type="Proteomes" id="UP000414233"/>
    </source>
</evidence>
<dbReference type="PANTHER" id="PTHR38767">
    <property type="entry name" value="DNA POLYMERASE III SUBUNIT CHI"/>
    <property type="match status" value="1"/>
</dbReference>
<gene>
    <name evidence="1" type="ORF">PTE30175_00163</name>
</gene>
<reference evidence="1 2" key="1">
    <citation type="submission" date="2019-08" db="EMBL/GenBank/DDBJ databases">
        <authorList>
            <person name="Peeters C."/>
        </authorList>
    </citation>
    <scope>NUCLEOTIDE SEQUENCE [LARGE SCALE GENOMIC DNA]</scope>
    <source>
        <strain evidence="1 2">LMG 30175</strain>
    </source>
</reference>
<organism evidence="1 2">
    <name type="scientific">Pandoraea terrae</name>
    <dbReference type="NCBI Taxonomy" id="1537710"/>
    <lineage>
        <taxon>Bacteria</taxon>
        <taxon>Pseudomonadati</taxon>
        <taxon>Pseudomonadota</taxon>
        <taxon>Betaproteobacteria</taxon>
        <taxon>Burkholderiales</taxon>
        <taxon>Burkholderiaceae</taxon>
        <taxon>Pandoraea</taxon>
    </lineage>
</organism>
<dbReference type="RefSeq" id="WP_150695149.1">
    <property type="nucleotide sequence ID" value="NZ_CABPRZ010000001.1"/>
</dbReference>
<dbReference type="GO" id="GO:0003887">
    <property type="term" value="F:DNA-directed DNA polymerase activity"/>
    <property type="evidence" value="ECO:0007669"/>
    <property type="project" value="InterPro"/>
</dbReference>
<name>A0A5E4RK90_9BURK</name>
<dbReference type="GO" id="GO:0032298">
    <property type="term" value="P:positive regulation of DNA-templated DNA replication initiation"/>
    <property type="evidence" value="ECO:0007669"/>
    <property type="project" value="TreeGrafter"/>
</dbReference>
<keyword evidence="2" id="KW-1185">Reference proteome</keyword>
<dbReference type="Gene3D" id="3.40.50.10110">
    <property type="entry name" value="DNA polymerase III subunit chi"/>
    <property type="match status" value="1"/>
</dbReference>
<dbReference type="AlphaFoldDB" id="A0A5E4RK90"/>
<protein>
    <submittedName>
        <fullName evidence="1">DNA polymerase III subunit chi</fullName>
    </submittedName>
</protein>
<dbReference type="GO" id="GO:0003677">
    <property type="term" value="F:DNA binding"/>
    <property type="evidence" value="ECO:0007669"/>
    <property type="project" value="InterPro"/>
</dbReference>
<evidence type="ECO:0000313" key="1">
    <source>
        <dbReference type="EMBL" id="VVD62288.1"/>
    </source>
</evidence>
<dbReference type="SUPFAM" id="SSF102400">
    <property type="entry name" value="DNA polymerase III chi subunit"/>
    <property type="match status" value="1"/>
</dbReference>
<dbReference type="PANTHER" id="PTHR38767:SF1">
    <property type="entry name" value="DNA POLYMERASE III SUBUNIT CHI"/>
    <property type="match status" value="1"/>
</dbReference>
<dbReference type="EMBL" id="CABPRZ010000001">
    <property type="protein sequence ID" value="VVD62288.1"/>
    <property type="molecule type" value="Genomic_DNA"/>
</dbReference>
<accession>A0A5E4RK90</accession>
<dbReference type="NCBIfam" id="NF004348">
    <property type="entry name" value="PRK05728.1-5"/>
    <property type="match status" value="1"/>
</dbReference>
<sequence length="138" mass="15753">MTRVDFHTHVADRLAYACRLARKVYLSGQRLVVVAEPDLLREFDQALWTFAPLEFVPHCMNGDAVAAQSPVLLAGPDDEAQHHQVLLNLGVSVPTHFARFERVLEVVGETPEQLAGARERYRFYRDRGYTLNNYDQRA</sequence>
<dbReference type="InterPro" id="IPR036768">
    <property type="entry name" value="PolIII_chi_sf"/>
</dbReference>
<dbReference type="GO" id="GO:0006260">
    <property type="term" value="P:DNA replication"/>
    <property type="evidence" value="ECO:0007669"/>
    <property type="project" value="InterPro"/>
</dbReference>
<dbReference type="OrthoDB" id="5297568at2"/>
<proteinExistence type="predicted"/>